<dbReference type="Proteomes" id="UP001497535">
    <property type="component" value="Unassembled WGS sequence"/>
</dbReference>
<accession>A0ACB0YF64</accession>
<comment type="caution">
    <text evidence="1">The sequence shown here is derived from an EMBL/GenBank/DDBJ whole genome shotgun (WGS) entry which is preliminary data.</text>
</comment>
<proteinExistence type="predicted"/>
<gene>
    <name evidence="1" type="ORF">MENTE1834_LOCUS11432</name>
</gene>
<organism evidence="1 2">
    <name type="scientific">Meloidogyne enterolobii</name>
    <name type="common">Root-knot nematode worm</name>
    <name type="synonym">Meloidogyne mayaguensis</name>
    <dbReference type="NCBI Taxonomy" id="390850"/>
    <lineage>
        <taxon>Eukaryota</taxon>
        <taxon>Metazoa</taxon>
        <taxon>Ecdysozoa</taxon>
        <taxon>Nematoda</taxon>
        <taxon>Chromadorea</taxon>
        <taxon>Rhabditida</taxon>
        <taxon>Tylenchina</taxon>
        <taxon>Tylenchomorpha</taxon>
        <taxon>Tylenchoidea</taxon>
        <taxon>Meloidogynidae</taxon>
        <taxon>Meloidogyninae</taxon>
        <taxon>Meloidogyne</taxon>
    </lineage>
</organism>
<keyword evidence="2" id="KW-1185">Reference proteome</keyword>
<evidence type="ECO:0000313" key="2">
    <source>
        <dbReference type="Proteomes" id="UP001497535"/>
    </source>
</evidence>
<name>A0ACB0YF64_MELEN</name>
<reference evidence="1" key="1">
    <citation type="submission" date="2023-11" db="EMBL/GenBank/DDBJ databases">
        <authorList>
            <person name="Poullet M."/>
        </authorList>
    </citation>
    <scope>NUCLEOTIDE SEQUENCE</scope>
    <source>
        <strain evidence="1">E1834</strain>
    </source>
</reference>
<sequence>MLSPNSFTIILVPLTSPLLTAKFFKRITMQPSLRCNRCGGIEAGFSKFKASISFSHSSISIGDSSTFDTSVDK</sequence>
<evidence type="ECO:0000313" key="1">
    <source>
        <dbReference type="EMBL" id="CAK5044360.1"/>
    </source>
</evidence>
<dbReference type="EMBL" id="CAVMJV010000011">
    <property type="protein sequence ID" value="CAK5044360.1"/>
    <property type="molecule type" value="Genomic_DNA"/>
</dbReference>
<protein>
    <submittedName>
        <fullName evidence="1">Uncharacterized protein</fullName>
    </submittedName>
</protein>